<dbReference type="Proteomes" id="UP000281553">
    <property type="component" value="Unassembled WGS sequence"/>
</dbReference>
<evidence type="ECO:0000313" key="2">
    <source>
        <dbReference type="Proteomes" id="UP000281553"/>
    </source>
</evidence>
<sequence>MHVSTLRKLPYWMTPSVRRPSRNSSRFLPAAKKILYSKATPANSDASLLTSSTRI</sequence>
<dbReference type="EMBL" id="UYRU01092205">
    <property type="protein sequence ID" value="VDN37989.1"/>
    <property type="molecule type" value="Genomic_DNA"/>
</dbReference>
<proteinExistence type="predicted"/>
<organism evidence="1 2">
    <name type="scientific">Dibothriocephalus latus</name>
    <name type="common">Fish tapeworm</name>
    <name type="synonym">Diphyllobothrium latum</name>
    <dbReference type="NCBI Taxonomy" id="60516"/>
    <lineage>
        <taxon>Eukaryota</taxon>
        <taxon>Metazoa</taxon>
        <taxon>Spiralia</taxon>
        <taxon>Lophotrochozoa</taxon>
        <taxon>Platyhelminthes</taxon>
        <taxon>Cestoda</taxon>
        <taxon>Eucestoda</taxon>
        <taxon>Diphyllobothriidea</taxon>
        <taxon>Diphyllobothriidae</taxon>
        <taxon>Dibothriocephalus</taxon>
    </lineage>
</organism>
<protein>
    <submittedName>
        <fullName evidence="1">Uncharacterized protein</fullName>
    </submittedName>
</protein>
<dbReference type="AlphaFoldDB" id="A0A3P7RAT9"/>
<reference evidence="1 2" key="1">
    <citation type="submission" date="2018-11" db="EMBL/GenBank/DDBJ databases">
        <authorList>
            <consortium name="Pathogen Informatics"/>
        </authorList>
    </citation>
    <scope>NUCLEOTIDE SEQUENCE [LARGE SCALE GENOMIC DNA]</scope>
</reference>
<name>A0A3P7RAT9_DIBLA</name>
<gene>
    <name evidence="1" type="ORF">DILT_LOCUS17490</name>
</gene>
<keyword evidence="2" id="KW-1185">Reference proteome</keyword>
<accession>A0A3P7RAT9</accession>
<evidence type="ECO:0000313" key="1">
    <source>
        <dbReference type="EMBL" id="VDN37989.1"/>
    </source>
</evidence>